<gene>
    <name evidence="1" type="ORF">Csa_1G119390</name>
</gene>
<sequence>MGRTATAWKKWATWDEAHLTGWRSLTSSEQAVNNEEIGECWTINDEGRWQQLRVMREEE</sequence>
<keyword evidence="2" id="KW-1185">Reference proteome</keyword>
<organism evidence="1 2">
    <name type="scientific">Cucumis sativus</name>
    <name type="common">Cucumber</name>
    <dbReference type="NCBI Taxonomy" id="3659"/>
    <lineage>
        <taxon>Eukaryota</taxon>
        <taxon>Viridiplantae</taxon>
        <taxon>Streptophyta</taxon>
        <taxon>Embryophyta</taxon>
        <taxon>Tracheophyta</taxon>
        <taxon>Spermatophyta</taxon>
        <taxon>Magnoliopsida</taxon>
        <taxon>eudicotyledons</taxon>
        <taxon>Gunneridae</taxon>
        <taxon>Pentapetalae</taxon>
        <taxon>rosids</taxon>
        <taxon>fabids</taxon>
        <taxon>Cucurbitales</taxon>
        <taxon>Cucurbitaceae</taxon>
        <taxon>Benincaseae</taxon>
        <taxon>Cucumis</taxon>
    </lineage>
</organism>
<evidence type="ECO:0000313" key="1">
    <source>
        <dbReference type="EMBL" id="KGN64821.1"/>
    </source>
</evidence>
<dbReference type="Gramene" id="KGN64821">
    <property type="protein sequence ID" value="KGN64821"/>
    <property type="gene ID" value="Csa_1G119390"/>
</dbReference>
<accession>A0A0A0LXV9</accession>
<reference evidence="1 2" key="4">
    <citation type="journal article" date="2011" name="BMC Genomics">
        <title>RNA-Seq improves annotation of protein-coding genes in the cucumber genome.</title>
        <authorList>
            <person name="Li Z."/>
            <person name="Zhang Z."/>
            <person name="Yan P."/>
            <person name="Huang S."/>
            <person name="Fei Z."/>
            <person name="Lin K."/>
        </authorList>
    </citation>
    <scope>NUCLEOTIDE SEQUENCE [LARGE SCALE GENOMIC DNA]</scope>
    <source>
        <strain evidence="2">cv. 9930</strain>
    </source>
</reference>
<reference evidence="1 2" key="1">
    <citation type="journal article" date="2009" name="Nat. Genet.">
        <title>The genome of the cucumber, Cucumis sativus L.</title>
        <authorList>
            <person name="Huang S."/>
            <person name="Li R."/>
            <person name="Zhang Z."/>
            <person name="Li L."/>
            <person name="Gu X."/>
            <person name="Fan W."/>
            <person name="Lucas W.J."/>
            <person name="Wang X."/>
            <person name="Xie B."/>
            <person name="Ni P."/>
            <person name="Ren Y."/>
            <person name="Zhu H."/>
            <person name="Li J."/>
            <person name="Lin K."/>
            <person name="Jin W."/>
            <person name="Fei Z."/>
            <person name="Li G."/>
            <person name="Staub J."/>
            <person name="Kilian A."/>
            <person name="van der Vossen E.A."/>
            <person name="Wu Y."/>
            <person name="Guo J."/>
            <person name="He J."/>
            <person name="Jia Z."/>
            <person name="Ren Y."/>
            <person name="Tian G."/>
            <person name="Lu Y."/>
            <person name="Ruan J."/>
            <person name="Qian W."/>
            <person name="Wang M."/>
            <person name="Huang Q."/>
            <person name="Li B."/>
            <person name="Xuan Z."/>
            <person name="Cao J."/>
            <person name="Asan"/>
            <person name="Wu Z."/>
            <person name="Zhang J."/>
            <person name="Cai Q."/>
            <person name="Bai Y."/>
            <person name="Zhao B."/>
            <person name="Han Y."/>
            <person name="Li Y."/>
            <person name="Li X."/>
            <person name="Wang S."/>
            <person name="Shi Q."/>
            <person name="Liu S."/>
            <person name="Cho W.K."/>
            <person name="Kim J.Y."/>
            <person name="Xu Y."/>
            <person name="Heller-Uszynska K."/>
            <person name="Miao H."/>
            <person name="Cheng Z."/>
            <person name="Zhang S."/>
            <person name="Wu J."/>
            <person name="Yang Y."/>
            <person name="Kang H."/>
            <person name="Li M."/>
            <person name="Liang H."/>
            <person name="Ren X."/>
            <person name="Shi Z."/>
            <person name="Wen M."/>
            <person name="Jian M."/>
            <person name="Yang H."/>
            <person name="Zhang G."/>
            <person name="Yang Z."/>
            <person name="Chen R."/>
            <person name="Liu S."/>
            <person name="Li J."/>
            <person name="Ma L."/>
            <person name="Liu H."/>
            <person name="Zhou Y."/>
            <person name="Zhao J."/>
            <person name="Fang X."/>
            <person name="Li G."/>
            <person name="Fang L."/>
            <person name="Li Y."/>
            <person name="Liu D."/>
            <person name="Zheng H."/>
            <person name="Zhang Y."/>
            <person name="Qin N."/>
            <person name="Li Z."/>
            <person name="Yang G."/>
            <person name="Yang S."/>
            <person name="Bolund L."/>
            <person name="Kristiansen K."/>
            <person name="Zheng H."/>
            <person name="Li S."/>
            <person name="Zhang X."/>
            <person name="Yang H."/>
            <person name="Wang J."/>
            <person name="Sun R."/>
            <person name="Zhang B."/>
            <person name="Jiang S."/>
            <person name="Wang J."/>
            <person name="Du Y."/>
            <person name="Li S."/>
        </authorList>
    </citation>
    <scope>NUCLEOTIDE SEQUENCE [LARGE SCALE GENOMIC DNA]</scope>
    <source>
        <strain evidence="2">cv. 9930</strain>
    </source>
</reference>
<dbReference type="AlphaFoldDB" id="A0A0A0LXV9"/>
<name>A0A0A0LXV9_CUCSA</name>
<proteinExistence type="predicted"/>
<dbReference type="EMBL" id="CM002922">
    <property type="protein sequence ID" value="KGN64821.1"/>
    <property type="molecule type" value="Genomic_DNA"/>
</dbReference>
<protein>
    <submittedName>
        <fullName evidence="1">Uncharacterized protein</fullName>
    </submittedName>
</protein>
<reference evidence="1 2" key="2">
    <citation type="journal article" date="2009" name="PLoS ONE">
        <title>An integrated genetic and cytogenetic map of the cucumber genome.</title>
        <authorList>
            <person name="Ren Y."/>
            <person name="Zhang Z."/>
            <person name="Liu J."/>
            <person name="Staub J.E."/>
            <person name="Han Y."/>
            <person name="Cheng Z."/>
            <person name="Li X."/>
            <person name="Lu J."/>
            <person name="Miao H."/>
            <person name="Kang H."/>
            <person name="Xie B."/>
            <person name="Gu X."/>
            <person name="Wang X."/>
            <person name="Du Y."/>
            <person name="Jin W."/>
            <person name="Huang S."/>
        </authorList>
    </citation>
    <scope>NUCLEOTIDE SEQUENCE [LARGE SCALE GENOMIC DNA]</scope>
    <source>
        <strain evidence="2">cv. 9930</strain>
    </source>
</reference>
<reference evidence="1 2" key="3">
    <citation type="journal article" date="2010" name="BMC Genomics">
        <title>Transcriptome sequencing and comparative analysis of cucumber flowers with different sex types.</title>
        <authorList>
            <person name="Guo S."/>
            <person name="Zheng Y."/>
            <person name="Joung J.G."/>
            <person name="Liu S."/>
            <person name="Zhang Z."/>
            <person name="Crasta O.R."/>
            <person name="Sobral B.W."/>
            <person name="Xu Y."/>
            <person name="Huang S."/>
            <person name="Fei Z."/>
        </authorList>
    </citation>
    <scope>NUCLEOTIDE SEQUENCE [LARGE SCALE GENOMIC DNA]</scope>
    <source>
        <strain evidence="2">cv. 9930</strain>
    </source>
</reference>
<dbReference type="Proteomes" id="UP000029981">
    <property type="component" value="Chromosome 1"/>
</dbReference>
<evidence type="ECO:0000313" key="2">
    <source>
        <dbReference type="Proteomes" id="UP000029981"/>
    </source>
</evidence>